<protein>
    <submittedName>
        <fullName evidence="1">AAA domain-containing protein</fullName>
    </submittedName>
</protein>
<sequence length="295" mass="32151">MEFEDATKEAAKARIALTGPAGAGKTYTALMLAFGLGEQVAVIDTERGSASKYVGRNGWRFQTMKPASFAPLSLVEHLGKAAGRFDVVVIDSLSHYWSGTDGMLEQVDRRSGANKFASGWKVVGPEEKKMIDAILAFPGHVIATLRVKTEYVLETNDRGKQEPRRVGLKPIQRDGIEHEFDLVGDLDLSNTLTVSKSRIEGVDIGAAYTKPGVELAVKVAEFLADGAQIPPVMEYRERAIELDSVEALKELFDEVSGHQLDGAPMLDESGFPTVLGDFIRKRATQVKMRTPEAGK</sequence>
<dbReference type="STRING" id="1210090.GCA_001613185_02470"/>
<dbReference type="Proteomes" id="UP000252586">
    <property type="component" value="Unassembled WGS sequence"/>
</dbReference>
<dbReference type="Pfam" id="PF13479">
    <property type="entry name" value="AAA_24"/>
    <property type="match status" value="1"/>
</dbReference>
<keyword evidence="2" id="KW-1185">Reference proteome</keyword>
<dbReference type="InterPro" id="IPR027417">
    <property type="entry name" value="P-loop_NTPase"/>
</dbReference>
<gene>
    <name evidence="1" type="ORF">DFR74_12558</name>
</gene>
<dbReference type="EMBL" id="QNRE01000025">
    <property type="protein sequence ID" value="RBO82103.1"/>
    <property type="molecule type" value="Genomic_DNA"/>
</dbReference>
<dbReference type="Gene3D" id="3.40.50.300">
    <property type="entry name" value="P-loop containing nucleotide triphosphate hydrolases"/>
    <property type="match status" value="1"/>
</dbReference>
<comment type="caution">
    <text evidence="1">The sequence shown here is derived from an EMBL/GenBank/DDBJ whole genome shotgun (WGS) entry which is preliminary data.</text>
</comment>
<dbReference type="RefSeq" id="WP_067508021.1">
    <property type="nucleotide sequence ID" value="NZ_JADLRS010000012.1"/>
</dbReference>
<organism evidence="1 2">
    <name type="scientific">Nocardia puris</name>
    <dbReference type="NCBI Taxonomy" id="208602"/>
    <lineage>
        <taxon>Bacteria</taxon>
        <taxon>Bacillati</taxon>
        <taxon>Actinomycetota</taxon>
        <taxon>Actinomycetes</taxon>
        <taxon>Mycobacteriales</taxon>
        <taxon>Nocardiaceae</taxon>
        <taxon>Nocardia</taxon>
    </lineage>
</organism>
<proteinExistence type="predicted"/>
<dbReference type="AlphaFoldDB" id="A0A366CWA6"/>
<reference evidence="1 2" key="1">
    <citation type="submission" date="2018-06" db="EMBL/GenBank/DDBJ databases">
        <title>Genomic Encyclopedia of Type Strains, Phase IV (KMG-IV): sequencing the most valuable type-strain genomes for metagenomic binning, comparative biology and taxonomic classification.</title>
        <authorList>
            <person name="Goeker M."/>
        </authorList>
    </citation>
    <scope>NUCLEOTIDE SEQUENCE [LARGE SCALE GENOMIC DNA]</scope>
    <source>
        <strain evidence="1 2">DSM 44599</strain>
    </source>
</reference>
<name>A0A366CWA6_9NOCA</name>
<evidence type="ECO:0000313" key="1">
    <source>
        <dbReference type="EMBL" id="RBO82103.1"/>
    </source>
</evidence>
<dbReference type="OrthoDB" id="1625426at2"/>
<dbReference type="SUPFAM" id="SSF52540">
    <property type="entry name" value="P-loop containing nucleoside triphosphate hydrolases"/>
    <property type="match status" value="1"/>
</dbReference>
<accession>A0A366CWA6</accession>
<evidence type="ECO:0000313" key="2">
    <source>
        <dbReference type="Proteomes" id="UP000252586"/>
    </source>
</evidence>